<evidence type="ECO:0000256" key="5">
    <source>
        <dbReference type="ARBA" id="ARBA00005756"/>
    </source>
</evidence>
<feature type="coiled-coil region" evidence="21">
    <location>
        <begin position="271"/>
        <end position="298"/>
    </location>
</feature>
<evidence type="ECO:0000256" key="4">
    <source>
        <dbReference type="ARBA" id="ARBA00004797"/>
    </source>
</evidence>
<evidence type="ECO:0000256" key="1">
    <source>
        <dbReference type="ARBA" id="ARBA00004279"/>
    </source>
</evidence>
<comment type="pathway">
    <text evidence="4">tRNA modification; wybutosine-tRNA(Phe) biosynthesis.</text>
</comment>
<dbReference type="GO" id="GO:0008360">
    <property type="term" value="P:regulation of cell shape"/>
    <property type="evidence" value="ECO:0007669"/>
    <property type="project" value="InterPro"/>
</dbReference>
<evidence type="ECO:0000256" key="20">
    <source>
        <dbReference type="ARBA" id="ARBA00049202"/>
    </source>
</evidence>
<keyword evidence="13" id="KW-0819">tRNA processing</keyword>
<keyword evidence="14" id="KW-0770">Synapse</keyword>
<feature type="region of interest" description="Disordered" evidence="22">
    <location>
        <begin position="494"/>
        <end position="516"/>
    </location>
</feature>
<dbReference type="Proteomes" id="UP000693946">
    <property type="component" value="Linkage Group LG1"/>
</dbReference>
<keyword evidence="12" id="KW-0949">S-adenosyl-L-methionine</keyword>
<dbReference type="GO" id="GO:0008168">
    <property type="term" value="F:methyltransferase activity"/>
    <property type="evidence" value="ECO:0007669"/>
    <property type="project" value="UniProtKB-KW"/>
</dbReference>
<feature type="compositionally biased region" description="Polar residues" evidence="22">
    <location>
        <begin position="618"/>
        <end position="630"/>
    </location>
</feature>
<comment type="subcellular location">
    <subcellularLocation>
        <location evidence="1">Cell projection</location>
        <location evidence="1">Dendrite</location>
    </subcellularLocation>
    <subcellularLocation>
        <location evidence="3">Cell projection</location>
        <location evidence="3">Dendritic spine</location>
    </subcellularLocation>
    <subcellularLocation>
        <location evidence="2">Cytoplasm</location>
    </subcellularLocation>
</comment>
<evidence type="ECO:0000256" key="12">
    <source>
        <dbReference type="ARBA" id="ARBA00022691"/>
    </source>
</evidence>
<gene>
    <name evidence="24" type="ORF">JOB18_010974</name>
</gene>
<dbReference type="GO" id="GO:0032259">
    <property type="term" value="P:methylation"/>
    <property type="evidence" value="ECO:0007669"/>
    <property type="project" value="UniProtKB-KW"/>
</dbReference>
<dbReference type="InterPro" id="IPR004965">
    <property type="entry name" value="Paralemmin"/>
</dbReference>
<dbReference type="GO" id="GO:0043197">
    <property type="term" value="C:dendritic spine"/>
    <property type="evidence" value="ECO:0007669"/>
    <property type="project" value="UniProtKB-SubCell"/>
</dbReference>
<evidence type="ECO:0000256" key="22">
    <source>
        <dbReference type="SAM" id="MobiDB-lite"/>
    </source>
</evidence>
<dbReference type="EMBL" id="JAGKHQ010000001">
    <property type="protein sequence ID" value="KAG7524380.1"/>
    <property type="molecule type" value="Genomic_DNA"/>
</dbReference>
<evidence type="ECO:0000256" key="11">
    <source>
        <dbReference type="ARBA" id="ARBA00022679"/>
    </source>
</evidence>
<evidence type="ECO:0000256" key="18">
    <source>
        <dbReference type="ARBA" id="ARBA00030554"/>
    </source>
</evidence>
<feature type="compositionally biased region" description="Basic and acidic residues" evidence="22">
    <location>
        <begin position="244"/>
        <end position="253"/>
    </location>
</feature>
<feature type="region of interest" description="Disordered" evidence="22">
    <location>
        <begin position="203"/>
        <end position="253"/>
    </location>
</feature>
<evidence type="ECO:0000256" key="14">
    <source>
        <dbReference type="ARBA" id="ARBA00023018"/>
    </source>
</evidence>
<evidence type="ECO:0000256" key="7">
    <source>
        <dbReference type="ARBA" id="ARBA00012750"/>
    </source>
</evidence>
<keyword evidence="10" id="KW-0489">Methyltransferase</keyword>
<evidence type="ECO:0000313" key="25">
    <source>
        <dbReference type="Proteomes" id="UP000693946"/>
    </source>
</evidence>
<comment type="caution">
    <text evidence="24">The sequence shown here is derived from an EMBL/GenBank/DDBJ whole genome shotgun (WGS) entry which is preliminary data.</text>
</comment>
<name>A0AAV6T4J1_SOLSE</name>
<feature type="compositionally biased region" description="Basic and acidic residues" evidence="22">
    <location>
        <begin position="502"/>
        <end position="516"/>
    </location>
</feature>
<protein>
    <recommendedName>
        <fullName evidence="19">Palmdelphin</fullName>
        <ecNumber evidence="7">2.1.1.282</ecNumber>
    </recommendedName>
    <alternativeName>
        <fullName evidence="8">tRNA wybutosine-synthesizing protein 3 homolog</fullName>
    </alternativeName>
    <alternativeName>
        <fullName evidence="18">tRNA(Phe) 7-((3-amino-3-carboxypropyl)-4-demethylwyosine(37)-N(4))-methyltransferase</fullName>
    </alternativeName>
</protein>
<evidence type="ECO:0000256" key="6">
    <source>
        <dbReference type="ARBA" id="ARBA00008569"/>
    </source>
</evidence>
<dbReference type="InterPro" id="IPR003827">
    <property type="entry name" value="tRNA_yW-synthesising"/>
</dbReference>
<reference evidence="24 25" key="1">
    <citation type="journal article" date="2021" name="Sci. Rep.">
        <title>Chromosome anchoring in Senegalese sole (Solea senegalensis) reveals sex-associated markers and genome rearrangements in flatfish.</title>
        <authorList>
            <person name="Guerrero-Cozar I."/>
            <person name="Gomez-Garrido J."/>
            <person name="Berbel C."/>
            <person name="Martinez-Blanch J.F."/>
            <person name="Alioto T."/>
            <person name="Claros M.G."/>
            <person name="Gagnaire P.A."/>
            <person name="Manchado M."/>
        </authorList>
    </citation>
    <scope>NUCLEOTIDE SEQUENCE [LARGE SCALE GENOMIC DNA]</scope>
    <source>
        <strain evidence="24">Sse05_10M</strain>
    </source>
</reference>
<dbReference type="EC" id="2.1.1.282" evidence="7"/>
<proteinExistence type="inferred from homology"/>
<comment type="function">
    <text evidence="17">Probable S-adenosyl-L-methionine-dependent methyltransferase that acts as a component of the wybutosine biosynthesis pathway. Wybutosine is a hyper modified guanosine with a tricyclic base found at the 3'-position adjacent to the anticodon of eukaryotic phenylalanine tRNA.</text>
</comment>
<keyword evidence="25" id="KW-1185">Reference proteome</keyword>
<evidence type="ECO:0000256" key="9">
    <source>
        <dbReference type="ARBA" id="ARBA00022490"/>
    </source>
</evidence>
<evidence type="ECO:0000256" key="8">
    <source>
        <dbReference type="ARBA" id="ARBA00016536"/>
    </source>
</evidence>
<dbReference type="GO" id="GO:0008033">
    <property type="term" value="P:tRNA processing"/>
    <property type="evidence" value="ECO:0007669"/>
    <property type="project" value="UniProtKB-KW"/>
</dbReference>
<keyword evidence="16" id="KW-0966">Cell projection</keyword>
<evidence type="ECO:0000256" key="13">
    <source>
        <dbReference type="ARBA" id="ARBA00022694"/>
    </source>
</evidence>
<comment type="similarity">
    <text evidence="5">Belongs to the paralemmin family.</text>
</comment>
<dbReference type="PANTHER" id="PTHR46881:SF1">
    <property type="entry name" value="PALMDELPHIN"/>
    <property type="match status" value="1"/>
</dbReference>
<accession>A0AAV6T4J1</accession>
<evidence type="ECO:0000256" key="19">
    <source>
        <dbReference type="ARBA" id="ARBA00040857"/>
    </source>
</evidence>
<keyword evidence="11" id="KW-0808">Transferase</keyword>
<feature type="coiled-coil region" evidence="21">
    <location>
        <begin position="328"/>
        <end position="380"/>
    </location>
</feature>
<sequence>MDHQRFSQCKQQSLNKVDLSKKGSVDEDIETVVSLINNRDQFFTTSSCSGRIIVIDGAPEGSDVQKQNCAWLYVSHKKCTSYDLVSALDKSSRDAVLKFEPFILHVQCRRLEDAQLMHSVSINSGFRNSGLTVSKAGKIIAAVRSTHGLEVPLTREGKLLVGRDYVHFLTQVANQKMEENLRRIHRFHENLQSALISEELQEVLPASPSSQEARRPPEGQEAETDEKQQNKTSVYQRRRRREHHQTECGHSDAERKVKNVITFRAVWTSEKHRIQEDIRQKKLELDREKLKLQHLKKKAMREQWLLQDSTTHNATSQQQSLLSDQQQTRALQLNIHGMEKEVEFLEREESMISTNESFILNRLKAVEKSSQEIIKEANENFVPKPSRVAMVIPDDPESPSPLANNHTELTPRKMLFAMEINVTKNLLTGENTVLSTATVPPEDLHQHSGLKVYDDGRKCIYTLNPQEGSHDPACVSELSAREVQQLLRSATAHRQLNHQHPSIREEQWRSKRHDNEDKVEVCDLSDHRGRCGNHVLLHNTTAEKDVSCVENWQNWREYQENPHSRQDERLNHSKLRERHRLGNGKEVGFHHGDQKGHGCSSYQVRNCHSVLDNRPVSNSSIIRSNSTHGGRTNGWAPPRSHDQEVVSPYQSQLCYTPANHIPLSDYISVDEEELYCNNPPSYQSALYRGPTPSERVPSPLYGDDTPYTILNTMDTTEPITAIFMGFQTAQDDSGWGQEFEGSLKAELVVIEDSDENGEDNNSVSEERHAQPSVSGFSTGSSANGNVGFGVKRTAPVTELLDL</sequence>
<evidence type="ECO:0000256" key="2">
    <source>
        <dbReference type="ARBA" id="ARBA00004496"/>
    </source>
</evidence>
<dbReference type="GO" id="GO:0016020">
    <property type="term" value="C:membrane"/>
    <property type="evidence" value="ECO:0007669"/>
    <property type="project" value="InterPro"/>
</dbReference>
<dbReference type="Pfam" id="PF03285">
    <property type="entry name" value="Paralemmin"/>
    <property type="match status" value="1"/>
</dbReference>
<feature type="domain" description="tRNA wybutosine-synthesizing protein" evidence="23">
    <location>
        <begin position="10"/>
        <end position="192"/>
    </location>
</feature>
<dbReference type="GO" id="GO:0005737">
    <property type="term" value="C:cytoplasm"/>
    <property type="evidence" value="ECO:0007669"/>
    <property type="project" value="UniProtKB-SubCell"/>
</dbReference>
<comment type="similarity">
    <text evidence="6">Belongs to the TYW3 family.</text>
</comment>
<evidence type="ECO:0000313" key="24">
    <source>
        <dbReference type="EMBL" id="KAG7524380.1"/>
    </source>
</evidence>
<dbReference type="AlphaFoldDB" id="A0AAV6T4J1"/>
<evidence type="ECO:0000256" key="10">
    <source>
        <dbReference type="ARBA" id="ARBA00022603"/>
    </source>
</evidence>
<keyword evidence="9" id="KW-0963">Cytoplasm</keyword>
<evidence type="ECO:0000256" key="17">
    <source>
        <dbReference type="ARBA" id="ARBA00025378"/>
    </source>
</evidence>
<evidence type="ECO:0000256" key="3">
    <source>
        <dbReference type="ARBA" id="ARBA00004552"/>
    </source>
</evidence>
<keyword evidence="15 21" id="KW-0175">Coiled coil</keyword>
<evidence type="ECO:0000259" key="23">
    <source>
        <dbReference type="Pfam" id="PF02676"/>
    </source>
</evidence>
<organism evidence="24 25">
    <name type="scientific">Solea senegalensis</name>
    <name type="common">Senegalese sole</name>
    <dbReference type="NCBI Taxonomy" id="28829"/>
    <lineage>
        <taxon>Eukaryota</taxon>
        <taxon>Metazoa</taxon>
        <taxon>Chordata</taxon>
        <taxon>Craniata</taxon>
        <taxon>Vertebrata</taxon>
        <taxon>Euteleostomi</taxon>
        <taxon>Actinopterygii</taxon>
        <taxon>Neopterygii</taxon>
        <taxon>Teleostei</taxon>
        <taxon>Neoteleostei</taxon>
        <taxon>Acanthomorphata</taxon>
        <taxon>Carangaria</taxon>
        <taxon>Pleuronectiformes</taxon>
        <taxon>Pleuronectoidei</taxon>
        <taxon>Soleidae</taxon>
        <taxon>Solea</taxon>
    </lineage>
</organism>
<evidence type="ECO:0000256" key="15">
    <source>
        <dbReference type="ARBA" id="ARBA00023054"/>
    </source>
</evidence>
<feature type="region of interest" description="Disordered" evidence="22">
    <location>
        <begin position="754"/>
        <end position="788"/>
    </location>
</feature>
<dbReference type="Pfam" id="PF02676">
    <property type="entry name" value="TYW3"/>
    <property type="match status" value="1"/>
</dbReference>
<evidence type="ECO:0000256" key="16">
    <source>
        <dbReference type="ARBA" id="ARBA00023273"/>
    </source>
</evidence>
<evidence type="ECO:0000256" key="21">
    <source>
        <dbReference type="SAM" id="Coils"/>
    </source>
</evidence>
<comment type="catalytic activity">
    <reaction evidence="20">
        <text>4-demethyl-7-[(3S)-3-amino-3-carboxypropyl]wyosine(37) in tRNA(Phe) + S-adenosyl-L-methionine = 7-[(3S)-3-amino-3-carboxypropyl]wyosine(37) in tRNA(Phe) + S-adenosyl-L-homocysteine + H(+)</text>
        <dbReference type="Rhea" id="RHEA:36635"/>
        <dbReference type="Rhea" id="RHEA-COMP:10378"/>
        <dbReference type="Rhea" id="RHEA-COMP:10379"/>
        <dbReference type="ChEBI" id="CHEBI:15378"/>
        <dbReference type="ChEBI" id="CHEBI:57856"/>
        <dbReference type="ChEBI" id="CHEBI:59789"/>
        <dbReference type="ChEBI" id="CHEBI:73543"/>
        <dbReference type="ChEBI" id="CHEBI:73550"/>
        <dbReference type="EC" id="2.1.1.282"/>
    </reaction>
</comment>
<feature type="compositionally biased region" description="Polar residues" evidence="22">
    <location>
        <begin position="771"/>
        <end position="784"/>
    </location>
</feature>
<dbReference type="FunFam" id="3.30.1960.10:FF:000001">
    <property type="entry name" value="tRNA wybutosine-synthesizing protein 3 homolog"/>
    <property type="match status" value="1"/>
</dbReference>
<dbReference type="PANTHER" id="PTHR46881">
    <property type="entry name" value="PALMDELPHIN"/>
    <property type="match status" value="1"/>
</dbReference>
<feature type="region of interest" description="Disordered" evidence="22">
    <location>
        <begin position="618"/>
        <end position="642"/>
    </location>
</feature>